<proteinExistence type="predicted"/>
<sequence>MTVESLKAESLKLDKAGRKELAYFLLESIIETDEDFALELSPEQQAELERRMEAFEKGEMTFTPAKEVLSRIRGKHGLQH</sequence>
<organism evidence="1 2">
    <name type="scientific">Flavilitoribacter nigricans (strain ATCC 23147 / DSM 23189 / NBRC 102662 / NCIMB 1420 / SS-2)</name>
    <name type="common">Lewinella nigricans</name>
    <dbReference type="NCBI Taxonomy" id="1122177"/>
    <lineage>
        <taxon>Bacteria</taxon>
        <taxon>Pseudomonadati</taxon>
        <taxon>Bacteroidota</taxon>
        <taxon>Saprospiria</taxon>
        <taxon>Saprospirales</taxon>
        <taxon>Lewinellaceae</taxon>
        <taxon>Flavilitoribacter</taxon>
    </lineage>
</organism>
<dbReference type="RefSeq" id="WP_099155659.1">
    <property type="nucleotide sequence ID" value="NZ_PDUD01000069.1"/>
</dbReference>
<dbReference type="Pfam" id="PF09720">
    <property type="entry name" value="Unstab_antitox"/>
    <property type="match status" value="1"/>
</dbReference>
<accession>A0A2D0MXL5</accession>
<protein>
    <recommendedName>
        <fullName evidence="3">Addiction module antitoxin RelB</fullName>
    </recommendedName>
</protein>
<keyword evidence="2" id="KW-1185">Reference proteome</keyword>
<name>A0A2D0MXL5_FLAN2</name>
<evidence type="ECO:0000313" key="2">
    <source>
        <dbReference type="Proteomes" id="UP000223913"/>
    </source>
</evidence>
<dbReference type="OrthoDB" id="982589at2"/>
<gene>
    <name evidence="1" type="ORF">CRP01_39690</name>
</gene>
<dbReference type="EMBL" id="PDUD01000069">
    <property type="protein sequence ID" value="PHN00920.1"/>
    <property type="molecule type" value="Genomic_DNA"/>
</dbReference>
<evidence type="ECO:0008006" key="3">
    <source>
        <dbReference type="Google" id="ProtNLM"/>
    </source>
</evidence>
<reference evidence="1 2" key="1">
    <citation type="submission" date="2017-10" db="EMBL/GenBank/DDBJ databases">
        <title>The draft genome sequence of Lewinella nigricans NBRC 102662.</title>
        <authorList>
            <person name="Wang K."/>
        </authorList>
    </citation>
    <scope>NUCLEOTIDE SEQUENCE [LARGE SCALE GENOMIC DNA]</scope>
    <source>
        <strain evidence="1 2">NBRC 102662</strain>
    </source>
</reference>
<dbReference type="InterPro" id="IPR013406">
    <property type="entry name" value="CHP02574_addiction_mod"/>
</dbReference>
<dbReference type="AlphaFoldDB" id="A0A2D0MXL5"/>
<evidence type="ECO:0000313" key="1">
    <source>
        <dbReference type="EMBL" id="PHN00920.1"/>
    </source>
</evidence>
<comment type="caution">
    <text evidence="1">The sequence shown here is derived from an EMBL/GenBank/DDBJ whole genome shotgun (WGS) entry which is preliminary data.</text>
</comment>
<dbReference type="Proteomes" id="UP000223913">
    <property type="component" value="Unassembled WGS sequence"/>
</dbReference>